<dbReference type="AlphaFoldDB" id="A0A2K1YGQ9"/>
<evidence type="ECO:0000313" key="2">
    <source>
        <dbReference type="Proteomes" id="UP000006729"/>
    </source>
</evidence>
<proteinExistence type="predicted"/>
<protein>
    <submittedName>
        <fullName evidence="1">Uncharacterized protein</fullName>
    </submittedName>
</protein>
<keyword evidence="2" id="KW-1185">Reference proteome</keyword>
<evidence type="ECO:0000313" key="1">
    <source>
        <dbReference type="EMBL" id="PNT12192.1"/>
    </source>
</evidence>
<dbReference type="Proteomes" id="UP000006729">
    <property type="component" value="Chromosome 11"/>
</dbReference>
<dbReference type="InParanoid" id="A0A2K1YGQ9"/>
<name>A0A2K1YGQ9_POPTR</name>
<reference evidence="1 2" key="1">
    <citation type="journal article" date="2006" name="Science">
        <title>The genome of black cottonwood, Populus trichocarpa (Torr. &amp; Gray).</title>
        <authorList>
            <person name="Tuskan G.A."/>
            <person name="Difazio S."/>
            <person name="Jansson S."/>
            <person name="Bohlmann J."/>
            <person name="Grigoriev I."/>
            <person name="Hellsten U."/>
            <person name="Putnam N."/>
            <person name="Ralph S."/>
            <person name="Rombauts S."/>
            <person name="Salamov A."/>
            <person name="Schein J."/>
            <person name="Sterck L."/>
            <person name="Aerts A."/>
            <person name="Bhalerao R.R."/>
            <person name="Bhalerao R.P."/>
            <person name="Blaudez D."/>
            <person name="Boerjan W."/>
            <person name="Brun A."/>
            <person name="Brunner A."/>
            <person name="Busov V."/>
            <person name="Campbell M."/>
            <person name="Carlson J."/>
            <person name="Chalot M."/>
            <person name="Chapman J."/>
            <person name="Chen G.L."/>
            <person name="Cooper D."/>
            <person name="Coutinho P.M."/>
            <person name="Couturier J."/>
            <person name="Covert S."/>
            <person name="Cronk Q."/>
            <person name="Cunningham R."/>
            <person name="Davis J."/>
            <person name="Degroeve S."/>
            <person name="Dejardin A."/>
            <person name="Depamphilis C."/>
            <person name="Detter J."/>
            <person name="Dirks B."/>
            <person name="Dubchak I."/>
            <person name="Duplessis S."/>
            <person name="Ehlting J."/>
            <person name="Ellis B."/>
            <person name="Gendler K."/>
            <person name="Goodstein D."/>
            <person name="Gribskov M."/>
            <person name="Grimwood J."/>
            <person name="Groover A."/>
            <person name="Gunter L."/>
            <person name="Hamberger B."/>
            <person name="Heinze B."/>
            <person name="Helariutta Y."/>
            <person name="Henrissat B."/>
            <person name="Holligan D."/>
            <person name="Holt R."/>
            <person name="Huang W."/>
            <person name="Islam-Faridi N."/>
            <person name="Jones S."/>
            <person name="Jones-Rhoades M."/>
            <person name="Jorgensen R."/>
            <person name="Joshi C."/>
            <person name="Kangasjarvi J."/>
            <person name="Karlsson J."/>
            <person name="Kelleher C."/>
            <person name="Kirkpatrick R."/>
            <person name="Kirst M."/>
            <person name="Kohler A."/>
            <person name="Kalluri U."/>
            <person name="Larimer F."/>
            <person name="Leebens-Mack J."/>
            <person name="Leple J.C."/>
            <person name="Locascio P."/>
            <person name="Lou Y."/>
            <person name="Lucas S."/>
            <person name="Martin F."/>
            <person name="Montanini B."/>
            <person name="Napoli C."/>
            <person name="Nelson D.R."/>
            <person name="Nelson C."/>
            <person name="Nieminen K."/>
            <person name="Nilsson O."/>
            <person name="Pereda V."/>
            <person name="Peter G."/>
            <person name="Philippe R."/>
            <person name="Pilate G."/>
            <person name="Poliakov A."/>
            <person name="Razumovskaya J."/>
            <person name="Richardson P."/>
            <person name="Rinaldi C."/>
            <person name="Ritland K."/>
            <person name="Rouze P."/>
            <person name="Ryaboy D."/>
            <person name="Schmutz J."/>
            <person name="Schrader J."/>
            <person name="Segerman B."/>
            <person name="Shin H."/>
            <person name="Siddiqui A."/>
            <person name="Sterky F."/>
            <person name="Terry A."/>
            <person name="Tsai C.J."/>
            <person name="Uberbacher E."/>
            <person name="Unneberg P."/>
            <person name="Vahala J."/>
            <person name="Wall K."/>
            <person name="Wessler S."/>
            <person name="Yang G."/>
            <person name="Yin T."/>
            <person name="Douglas C."/>
            <person name="Marra M."/>
            <person name="Sandberg G."/>
            <person name="Van de Peer Y."/>
            <person name="Rokhsar D."/>
        </authorList>
    </citation>
    <scope>NUCLEOTIDE SEQUENCE [LARGE SCALE GENOMIC DNA]</scope>
    <source>
        <strain evidence="2">cv. Nisqually</strain>
    </source>
</reference>
<dbReference type="EMBL" id="CM009300">
    <property type="protein sequence ID" value="PNT12192.1"/>
    <property type="molecule type" value="Genomic_DNA"/>
</dbReference>
<organism evidence="1 2">
    <name type="scientific">Populus trichocarpa</name>
    <name type="common">Western balsam poplar</name>
    <name type="synonym">Populus balsamifera subsp. trichocarpa</name>
    <dbReference type="NCBI Taxonomy" id="3694"/>
    <lineage>
        <taxon>Eukaryota</taxon>
        <taxon>Viridiplantae</taxon>
        <taxon>Streptophyta</taxon>
        <taxon>Embryophyta</taxon>
        <taxon>Tracheophyta</taxon>
        <taxon>Spermatophyta</taxon>
        <taxon>Magnoliopsida</taxon>
        <taxon>eudicotyledons</taxon>
        <taxon>Gunneridae</taxon>
        <taxon>Pentapetalae</taxon>
        <taxon>rosids</taxon>
        <taxon>fabids</taxon>
        <taxon>Malpighiales</taxon>
        <taxon>Salicaceae</taxon>
        <taxon>Saliceae</taxon>
        <taxon>Populus</taxon>
    </lineage>
</organism>
<sequence length="60" mass="6970">MLAYPYKSQVQNVVASMTLHNYIRRKSQEDVAFTEYDRNPNFIPDDFLADVISRSQSQGN</sequence>
<gene>
    <name evidence="1" type="ORF">POPTR_011G069000</name>
</gene>
<accession>A0A2K1YGQ9</accession>